<comment type="caution">
    <text evidence="2">The sequence shown here is derived from an EMBL/GenBank/DDBJ whole genome shotgun (WGS) entry which is preliminary data.</text>
</comment>
<gene>
    <name evidence="2" type="ORF">PPRIM_AZ9-3.1.T1000162</name>
</gene>
<keyword evidence="3" id="KW-1185">Reference proteome</keyword>
<evidence type="ECO:0000313" key="3">
    <source>
        <dbReference type="Proteomes" id="UP000688137"/>
    </source>
</evidence>
<evidence type="ECO:0000313" key="2">
    <source>
        <dbReference type="EMBL" id="CAD8096219.1"/>
    </source>
</evidence>
<dbReference type="InterPro" id="IPR039904">
    <property type="entry name" value="TRANK1"/>
</dbReference>
<organism evidence="2 3">
    <name type="scientific">Paramecium primaurelia</name>
    <dbReference type="NCBI Taxonomy" id="5886"/>
    <lineage>
        <taxon>Eukaryota</taxon>
        <taxon>Sar</taxon>
        <taxon>Alveolata</taxon>
        <taxon>Ciliophora</taxon>
        <taxon>Intramacronucleata</taxon>
        <taxon>Oligohymenophorea</taxon>
        <taxon>Peniculida</taxon>
        <taxon>Parameciidae</taxon>
        <taxon>Paramecium</taxon>
    </lineage>
</organism>
<accession>A0A8S1NY01</accession>
<dbReference type="PANTHER" id="PTHR21529">
    <property type="entry name" value="MAMMARY TURMOR VIRUS RECEPTOR HOMOLOG 1, 2 MTVR1, 2"/>
    <property type="match status" value="1"/>
</dbReference>
<dbReference type="Proteomes" id="UP000688137">
    <property type="component" value="Unassembled WGS sequence"/>
</dbReference>
<reference evidence="2" key="1">
    <citation type="submission" date="2021-01" db="EMBL/GenBank/DDBJ databases">
        <authorList>
            <consortium name="Genoscope - CEA"/>
            <person name="William W."/>
        </authorList>
    </citation>
    <scope>NUCLEOTIDE SEQUENCE</scope>
</reference>
<name>A0A8S1NY01_PARPR</name>
<keyword evidence="1" id="KW-0175">Coiled coil</keyword>
<dbReference type="EMBL" id="CAJJDM010000103">
    <property type="protein sequence ID" value="CAD8096219.1"/>
    <property type="molecule type" value="Genomic_DNA"/>
</dbReference>
<evidence type="ECO:0000256" key="1">
    <source>
        <dbReference type="SAM" id="Coils"/>
    </source>
</evidence>
<feature type="coiled-coil region" evidence="1">
    <location>
        <begin position="453"/>
        <end position="480"/>
    </location>
</feature>
<sequence length="2240" mass="266944">MNDNQYKEDQLKLYHENLNQYQSKLHLIYEQFNQKTQQFQYFHQFIIHFLSQYSKEIKYKEQSIQAVNINQIFPNRLWEFDISINFIRNMTNIYNIQLLMIMSYLLQGRFNEENKEFTRILNLNCCSLKLPFQYAFSVSLVSLQSLLIIVLILPQKQYITNFLGELVEIQFIHKMCFIDIIQDSYRNYADKIKICQTILDEYLHQYLKGNDILSNIKLIKEKQKSCQSSTKIKIGIKTKNKNLLIQPRSFETIKLNSHLYIFDNQSNTWMTKKLYESIQKKILKINAQNENYYLIKEYICLPSAIQISKLIQKLPKFKNKISEQQLQAIVWQGITFILGRSGTGKTTCALLKLFILDALFNLRQELKMQNYIIKSQVKQQTQSQFIPKDKLTLKTLFITASPLLAWQIKQNYLQLIENFQELIKEKFSNISESYNIEEESLYEIFNELQESQINENNSDTDEEEEEINDYEKMMGRFQKLSEITEYPAFLTLRKLIFSIDASLLNPYFKFSQTQHCSAQWHNEQIGIVSLNQQSQHNNEKLQMKIKDYDDKEFIVYNNTQEVTFDLFNNFIWPKIIKKLEHSNQKIKQLDPALVWYEIMSKIKGHATSYEYPNKYMNYDNYSYYHKVLSDEYTKLLYKAFEHYELIKQNLGYYDILDVVNHINYELKYGSDILENVHYLILDELQDIPNAIFILLNQIADFGLICCGVNAQNIQKGTGQQFVEFRNLLNESNLKKKYRNNNISTIKLFQNFRFHDQILQLTNSIIRMIELLFPYKIDVFDKEERSYFQGPKPIVIQSEDVQILLNYLKKNSKIESIYVSFGSNQVIIVRDQESKPKVPNSLQQTLILTIYEAKGLEFDDVILFNFFTDSDSTCDDWNILKNFQIKDVFIKMQQNPNILRNHKFYETIQMKKLFLIQNTQQLNISDNIDRFVNYQTICQELKLLYVALTRAKRQIIIYDQNYSKRKTIQKLWDDLKVIEILYTSQIENVQEFEILFSQQFDNKNSWRNQGLNFFRVNNYEQAKKCFKFAKEYQLEQKAQAYQLATQATIIDNGENLFYEAALIFEDLNIKNRAAQCYFSAKKYKDAYRLYKQLNSKMETAESAYFCKEYEEAGQLFLEVNDIRRSIESYIQQGNYKKVIELIIKYKDDLSQEEYQIYLNKYFPIVLQEIFNQNELQNEILQNDEQSESFSVCNSDLLQSCEKLEFQLKNSKLSRNENQSRLSESFQVINNDSFDHLSIYDPDDEWIQNDKVQLITSIASIDVRSSNDTKILLLNKVDGSNLIKNKKRKVIFNESTLFQIIQLLIQISEDFKIHIQEKLAQQQLDYQNIIKLTQIDTINFILNLLEKFQNYKLCIYICNQFNLLDQLGKYLVILASKYSPLQKNSIGVDIQMIRNTLKRKHLLDQASIAHQALQNIFEAMNPEILNFKYEDYLDYNNSFGLKCYQDLIGFGFWKQIIFKMNYKHSKDLCLSFNNHSDLIIILQNMEKQLNQDQKYQLIKSQYLLQVEQFFIDKTIKIIQIDQIFEITKSIVQGELINTKIINQIIYHSKLKVQNLNFEDKLKQLESVILSYLLCCGFISLQDVTLEQQIQLINIIYFCINQIKSICWNQNLIDAIQFLFKFSFPQGEIMNNYSQYVLLNIQSKLIKNIKPQKIYFADSSFEYLLIPFELLVIQIQNYFGRTNIQELKSFDFQQDLQYNYQIPLTFIIKTIKHQQLQSVLKPYLQYNINQQNKNNQQLNFINQNSFDYDEYSILQVINENEKRVFYEYLLQTNQRVVNLPLSISTSLINQCVMLFQLAFKCMGQNQHAYLILAINLCNFSNNLPLAIYSIKSIEDKLQKEKYLKYIEFLECQNYNITEDMVECFLDYCYYCEYNLYLDEWNDHLIRIGLKLILAQEFITTIVIPDYYLDYFNQDISNDNTVTQNTQFPLKNNEVLMEYFNCLYNYIQSCNSPCYDQSGYLLLIVIILNLSTISQELQIIIQTILAPQNVKPQLKNILSLLNQSVQMRRSKLISQSLIITGYSEEKLISIQVIQNNQNDNQDIIIYQECLDNWNLHLSLAEKLRVNGQKILYFYIKYRQIIKQNSKEELISNPIILRFIQYYQLPSSFLKCINNDQNWINQLIYSYKLQDELLRTRQHSQTMRDLQEIRYYLESILNLQIELKMGHQIQDQLINVEKLFREYQQMKQNEQIVQQLMLDRNREMLKMKWQKLQAGIKVKNKLTNISQKQFIKILEQIEEEENNII</sequence>
<proteinExistence type="predicted"/>
<dbReference type="OMA" id="KEYICLP"/>
<evidence type="ECO:0008006" key="4">
    <source>
        <dbReference type="Google" id="ProtNLM"/>
    </source>
</evidence>
<protein>
    <recommendedName>
        <fullName evidence="4">UvrD-like helicase ATP-binding domain-containing protein</fullName>
    </recommendedName>
</protein>
<dbReference type="PANTHER" id="PTHR21529:SF4">
    <property type="entry name" value="TPR AND ANKYRIN REPEAT-CONTAINING PROTEIN 1"/>
    <property type="match status" value="1"/>
</dbReference>